<evidence type="ECO:0000256" key="1">
    <source>
        <dbReference type="SAM" id="MobiDB-lite"/>
    </source>
</evidence>
<protein>
    <recommendedName>
        <fullName evidence="4">Carboxypeptidase regulatory-like domain-containing protein</fullName>
    </recommendedName>
</protein>
<evidence type="ECO:0008006" key="4">
    <source>
        <dbReference type="Google" id="ProtNLM"/>
    </source>
</evidence>
<dbReference type="RefSeq" id="WP_166255783.1">
    <property type="nucleotide sequence ID" value="NZ_JAAMOW010000004.1"/>
</dbReference>
<reference evidence="2 3" key="1">
    <citation type="journal article" date="2014" name="Int. J. Syst. Evol. Microbiol.">
        <title>Solimonas terrae sp. nov., isolated from soil.</title>
        <authorList>
            <person name="Kim S.J."/>
            <person name="Moon J.Y."/>
            <person name="Weon H.Y."/>
            <person name="Ahn J.H."/>
            <person name="Chen W.M."/>
            <person name="Kwon S.W."/>
        </authorList>
    </citation>
    <scope>NUCLEOTIDE SEQUENCE [LARGE SCALE GENOMIC DNA]</scope>
    <source>
        <strain evidence="2 3">KIS83-12</strain>
    </source>
</reference>
<evidence type="ECO:0000313" key="2">
    <source>
        <dbReference type="EMBL" id="NGY05111.1"/>
    </source>
</evidence>
<sequence length="666" mass="69392">MKFPYEAARSGRLLLIGSLFIVAQLAACGGGGHDDGGDGGTPPPTTVKLKLKGAVTDAPVANAVVTVHVGDQSFAATADANGTYEADVEVDESQTGAFVSIDAKGTDGQEFVEFSSLLGSLATLASQAGGDGVLTPDENFATQVTNVSTAEAALLVRANGGNPVSSEAALKALGAAVNGQAVLDLATAIKLAVDSAAEHPLPSGFSSTLALANDADASDAFVADTQAQNPEMFAQAQASIVDDPTLTKPVVAGDIPASLTAAILSTDAGFTFNYTNRVVTYEFDQSGSGVVAGGSYNVGMHWVASGSGVAVTYNEPIRTVSYDTEDCDGTVRQVEAHYTTNGATLSLLSGRTLASKETATIHYADCPSLADRTQTTTSASTILGDDDFEQLTAGDLADTRQSFYVYDAAQQQVVADVAQLNADGSGIAMVSGEAFSWTVDAQGAVNVSFAGGVVGRYRELRAVDAFTSDLFYDLQTDDGRFVDAGASVEVDPAFATEIDVADLPGRYYQFGIGNELNPGSGTKDFRLRFDPSGTGAQENDFIDGNGNLVTVDENRDPSVAFRWVLDDNMIVVQRTFNTDNGAYNCVAGSANCVLFDQRTIIPLVDENGRYYVLERRQVATYGITAQTPTTGLIRYYDYEPLDAPAAGAAPPARVGKLAPARGPSLH</sequence>
<organism evidence="2 3">
    <name type="scientific">Solimonas terrae</name>
    <dbReference type="NCBI Taxonomy" id="1396819"/>
    <lineage>
        <taxon>Bacteria</taxon>
        <taxon>Pseudomonadati</taxon>
        <taxon>Pseudomonadota</taxon>
        <taxon>Gammaproteobacteria</taxon>
        <taxon>Nevskiales</taxon>
        <taxon>Nevskiaceae</taxon>
        <taxon>Solimonas</taxon>
    </lineage>
</organism>
<name>A0A6M2BSB9_9GAMM</name>
<dbReference type="EMBL" id="JAAMOW010000004">
    <property type="protein sequence ID" value="NGY05111.1"/>
    <property type="molecule type" value="Genomic_DNA"/>
</dbReference>
<accession>A0A6M2BSB9</accession>
<dbReference type="InterPro" id="IPR013783">
    <property type="entry name" value="Ig-like_fold"/>
</dbReference>
<evidence type="ECO:0000313" key="3">
    <source>
        <dbReference type="Proteomes" id="UP000472676"/>
    </source>
</evidence>
<comment type="caution">
    <text evidence="2">The sequence shown here is derived from an EMBL/GenBank/DDBJ whole genome shotgun (WGS) entry which is preliminary data.</text>
</comment>
<feature type="region of interest" description="Disordered" evidence="1">
    <location>
        <begin position="647"/>
        <end position="666"/>
    </location>
</feature>
<dbReference type="Gene3D" id="2.60.40.10">
    <property type="entry name" value="Immunoglobulins"/>
    <property type="match status" value="1"/>
</dbReference>
<keyword evidence="3" id="KW-1185">Reference proteome</keyword>
<dbReference type="AlphaFoldDB" id="A0A6M2BSB9"/>
<dbReference type="Proteomes" id="UP000472676">
    <property type="component" value="Unassembled WGS sequence"/>
</dbReference>
<proteinExistence type="predicted"/>
<gene>
    <name evidence="2" type="ORF">G7Y85_10055</name>
</gene>